<dbReference type="SUPFAM" id="SSF109709">
    <property type="entry name" value="KorB DNA-binding domain-like"/>
    <property type="match status" value="1"/>
</dbReference>
<dbReference type="SUPFAM" id="SSF110849">
    <property type="entry name" value="ParB/Sulfiredoxin"/>
    <property type="match status" value="1"/>
</dbReference>
<sequence>MTNQSTIPNDAAIIYASLDQLYLHDLNPRQDVAQEHVETLADSIRTCGLLQNLGGIQDDDGKIGIVSGGRRLRALAYLAETSPDFKGATSIPVLLARDLEQAEFCANAENTAREALDPADEIRAYGRMAKSNANAEAIASAFGVTVAHVKGRLKLANLPDAALEALKAKTINLSAAQKMTTAQDEKLVHEALQGIAEGRLSNVSQLDHFLHPKAAMATDRRAVFVGVEAYEAGGGKITRDLFSEDVFFEDQEILDEAFAAQLAGAAEQVRVSDGWAWVETHGEAYLGWNFIEDNKFARVYPVEGVLSDDQMERYEDLCEMADNDVLNAEGEEELAGLHVILEGAFTDEQKAHAGCVVYVDQSGGLKVEAGLIRPEDKKPAISAGVLQTPAHGSGEDKAPKNPYSQKLRDDLEAIKLAALQKAMLDQPDLLLDLLAFQLSGATGFRDVFDVSLGTPSNTPSVEAGFEIDKRLSKPGVSPADAWGVDLKKAFASFKKKGPKHRAAELTRHLAKLLNGGDAIFHEVLSEKAGADIRKVWTPTAENLFKRVSGPMLETIYGDLLDLTPTSTEAKAFAKLKKAEKAKTLEDLFSNETKQKLLGVTAAQKARIEAWLPDYYV</sequence>
<comment type="caution">
    <text evidence="2">The sequence shown here is derived from an EMBL/GenBank/DDBJ whole genome shotgun (WGS) entry which is preliminary data.</text>
</comment>
<evidence type="ECO:0000259" key="1">
    <source>
        <dbReference type="SMART" id="SM00470"/>
    </source>
</evidence>
<reference evidence="2 3" key="1">
    <citation type="journal article" date="2015" name="Int. J. Syst. Evol. Microbiol.">
        <title>Aestuariivita atlantica sp. nov., isolated from deep sea sediment of the Atlantic Ocean.</title>
        <authorList>
            <person name="Li G."/>
            <person name="Lai Q."/>
            <person name="Du Y."/>
            <person name="Liu X."/>
            <person name="Sun F."/>
            <person name="Shao Z."/>
        </authorList>
    </citation>
    <scope>NUCLEOTIDE SEQUENCE [LARGE SCALE GENOMIC DNA]</scope>
    <source>
        <strain evidence="2 3">22II-S11-z3</strain>
    </source>
</reference>
<dbReference type="PATRIC" id="fig|1317121.7.peg.1030"/>
<dbReference type="OrthoDB" id="9813122at2"/>
<evidence type="ECO:0000313" key="3">
    <source>
        <dbReference type="Proteomes" id="UP000036938"/>
    </source>
</evidence>
<feature type="domain" description="ParB-like N-terminal" evidence="1">
    <location>
        <begin position="14"/>
        <end position="111"/>
    </location>
</feature>
<proteinExistence type="predicted"/>
<dbReference type="CDD" id="cd16406">
    <property type="entry name" value="ParB_N_like"/>
    <property type="match status" value="1"/>
</dbReference>
<dbReference type="Gene3D" id="3.90.1530.30">
    <property type="match status" value="1"/>
</dbReference>
<dbReference type="InterPro" id="IPR041468">
    <property type="entry name" value="HTH_ParB/Spo0J"/>
</dbReference>
<dbReference type="Gene3D" id="1.10.10.2830">
    <property type="match status" value="1"/>
</dbReference>
<dbReference type="InterPro" id="IPR036086">
    <property type="entry name" value="ParB/Sulfiredoxin_sf"/>
</dbReference>
<dbReference type="AlphaFoldDB" id="A0A0L1JJQ9"/>
<dbReference type="GO" id="GO:0007059">
    <property type="term" value="P:chromosome segregation"/>
    <property type="evidence" value="ECO:0007669"/>
    <property type="project" value="TreeGrafter"/>
</dbReference>
<dbReference type="SMART" id="SM00470">
    <property type="entry name" value="ParB"/>
    <property type="match status" value="1"/>
</dbReference>
<dbReference type="Proteomes" id="UP000036938">
    <property type="component" value="Unassembled WGS sequence"/>
</dbReference>
<dbReference type="EMBL" id="AQQZ01000019">
    <property type="protein sequence ID" value="KNG91994.1"/>
    <property type="molecule type" value="Genomic_DNA"/>
</dbReference>
<evidence type="ECO:0000313" key="2">
    <source>
        <dbReference type="EMBL" id="KNG91994.1"/>
    </source>
</evidence>
<dbReference type="InterPro" id="IPR050336">
    <property type="entry name" value="Chromosome_partition/occlusion"/>
</dbReference>
<dbReference type="Pfam" id="PF17762">
    <property type="entry name" value="HTH_ParB"/>
    <property type="match status" value="1"/>
</dbReference>
<dbReference type="PANTHER" id="PTHR33375:SF7">
    <property type="entry name" value="CHROMOSOME 2-PARTITIONING PROTEIN PARB-RELATED"/>
    <property type="match status" value="1"/>
</dbReference>
<keyword evidence="3" id="KW-1185">Reference proteome</keyword>
<dbReference type="PANTHER" id="PTHR33375">
    <property type="entry name" value="CHROMOSOME-PARTITIONING PROTEIN PARB-RELATED"/>
    <property type="match status" value="1"/>
</dbReference>
<name>A0A0L1JJQ9_9RHOB</name>
<accession>A0A0L1JJQ9</accession>
<dbReference type="GO" id="GO:0005694">
    <property type="term" value="C:chromosome"/>
    <property type="evidence" value="ECO:0007669"/>
    <property type="project" value="TreeGrafter"/>
</dbReference>
<gene>
    <name evidence="2" type="ORF">ATO11_19600</name>
</gene>
<dbReference type="RefSeq" id="WP_050532602.1">
    <property type="nucleotide sequence ID" value="NZ_AQQZ01000019.1"/>
</dbReference>
<dbReference type="InterPro" id="IPR003115">
    <property type="entry name" value="ParB_N"/>
</dbReference>
<dbReference type="STRING" id="1317121.ATO11_19600"/>
<dbReference type="Pfam" id="PF02195">
    <property type="entry name" value="ParB_N"/>
    <property type="match status" value="1"/>
</dbReference>
<organism evidence="2 3">
    <name type="scientific">Pseudaestuariivita atlantica</name>
    <dbReference type="NCBI Taxonomy" id="1317121"/>
    <lineage>
        <taxon>Bacteria</taxon>
        <taxon>Pseudomonadati</taxon>
        <taxon>Pseudomonadota</taxon>
        <taxon>Alphaproteobacteria</taxon>
        <taxon>Rhodobacterales</taxon>
        <taxon>Paracoccaceae</taxon>
        <taxon>Pseudaestuariivita</taxon>
    </lineage>
</organism>
<protein>
    <recommendedName>
        <fullName evidence="1">ParB-like N-terminal domain-containing protein</fullName>
    </recommendedName>
</protein>